<organism evidence="1 2">
    <name type="scientific">Ancylostoma caninum</name>
    <name type="common">Dog hookworm</name>
    <dbReference type="NCBI Taxonomy" id="29170"/>
    <lineage>
        <taxon>Eukaryota</taxon>
        <taxon>Metazoa</taxon>
        <taxon>Ecdysozoa</taxon>
        <taxon>Nematoda</taxon>
        <taxon>Chromadorea</taxon>
        <taxon>Rhabditida</taxon>
        <taxon>Rhabditina</taxon>
        <taxon>Rhabditomorpha</taxon>
        <taxon>Strongyloidea</taxon>
        <taxon>Ancylostomatidae</taxon>
        <taxon>Ancylostomatinae</taxon>
        <taxon>Ancylostoma</taxon>
    </lineage>
</organism>
<gene>
    <name evidence="1" type="ORF">ANCCAN_05927</name>
</gene>
<sequence length="40" mass="4633">MLILSKTWQTTAVKRQLETLESSTLSLKSLCRILMWCTFA</sequence>
<evidence type="ECO:0000313" key="1">
    <source>
        <dbReference type="EMBL" id="RCN47988.1"/>
    </source>
</evidence>
<comment type="caution">
    <text evidence="1">The sequence shown here is derived from an EMBL/GenBank/DDBJ whole genome shotgun (WGS) entry which is preliminary data.</text>
</comment>
<evidence type="ECO:0000313" key="2">
    <source>
        <dbReference type="Proteomes" id="UP000252519"/>
    </source>
</evidence>
<name>A0A368GWP6_ANCCA</name>
<accession>A0A368GWP6</accession>
<protein>
    <submittedName>
        <fullName evidence="1">Uncharacterized protein</fullName>
    </submittedName>
</protein>
<dbReference type="Proteomes" id="UP000252519">
    <property type="component" value="Unassembled WGS sequence"/>
</dbReference>
<keyword evidence="2" id="KW-1185">Reference proteome</keyword>
<reference evidence="1 2" key="1">
    <citation type="submission" date="2014-10" db="EMBL/GenBank/DDBJ databases">
        <title>Draft genome of the hookworm Ancylostoma caninum.</title>
        <authorList>
            <person name="Mitreva M."/>
        </authorList>
    </citation>
    <scope>NUCLEOTIDE SEQUENCE [LARGE SCALE GENOMIC DNA]</scope>
    <source>
        <strain evidence="1 2">Baltimore</strain>
    </source>
</reference>
<dbReference type="EMBL" id="JOJR01000053">
    <property type="protein sequence ID" value="RCN47988.1"/>
    <property type="molecule type" value="Genomic_DNA"/>
</dbReference>
<dbReference type="AlphaFoldDB" id="A0A368GWP6"/>
<proteinExistence type="predicted"/>